<evidence type="ECO:0008006" key="3">
    <source>
        <dbReference type="Google" id="ProtNLM"/>
    </source>
</evidence>
<dbReference type="Proteomes" id="UP001157017">
    <property type="component" value="Unassembled WGS sequence"/>
</dbReference>
<name>A0ABQ6JEB0_9ACTN</name>
<evidence type="ECO:0000313" key="1">
    <source>
        <dbReference type="EMBL" id="GMA86122.1"/>
    </source>
</evidence>
<comment type="caution">
    <text evidence="1">The sequence shown here is derived from an EMBL/GenBank/DDBJ whole genome shotgun (WGS) entry which is preliminary data.</text>
</comment>
<sequence>MVDRFGSGAAFRDFFRARYGPTVAAYRGVADDPDRTAALDRDLEALGDAAVDGDAMGWEYLLVTARRR</sequence>
<protein>
    <recommendedName>
        <fullName evidence="3">Methyltransferase type 11</fullName>
    </recommendedName>
</protein>
<dbReference type="EMBL" id="BSUZ01000001">
    <property type="protein sequence ID" value="GMA86122.1"/>
    <property type="molecule type" value="Genomic_DNA"/>
</dbReference>
<organism evidence="1 2">
    <name type="scientific">Angustibacter aerolatus</name>
    <dbReference type="NCBI Taxonomy" id="1162965"/>
    <lineage>
        <taxon>Bacteria</taxon>
        <taxon>Bacillati</taxon>
        <taxon>Actinomycetota</taxon>
        <taxon>Actinomycetes</taxon>
        <taxon>Kineosporiales</taxon>
        <taxon>Kineosporiaceae</taxon>
    </lineage>
</organism>
<evidence type="ECO:0000313" key="2">
    <source>
        <dbReference type="Proteomes" id="UP001157017"/>
    </source>
</evidence>
<reference evidence="2" key="1">
    <citation type="journal article" date="2019" name="Int. J. Syst. Evol. Microbiol.">
        <title>The Global Catalogue of Microorganisms (GCM) 10K type strain sequencing project: providing services to taxonomists for standard genome sequencing and annotation.</title>
        <authorList>
            <consortium name="The Broad Institute Genomics Platform"/>
            <consortium name="The Broad Institute Genome Sequencing Center for Infectious Disease"/>
            <person name="Wu L."/>
            <person name="Ma J."/>
        </authorList>
    </citation>
    <scope>NUCLEOTIDE SEQUENCE [LARGE SCALE GENOMIC DNA]</scope>
    <source>
        <strain evidence="2">NBRC 108730</strain>
    </source>
</reference>
<keyword evidence="2" id="KW-1185">Reference proteome</keyword>
<gene>
    <name evidence="1" type="ORF">GCM10025868_13720</name>
</gene>
<proteinExistence type="predicted"/>
<accession>A0ABQ6JEB0</accession>